<dbReference type="KEGG" id="ahu:A6A40_12780"/>
<comment type="subcellular location">
    <subcellularLocation>
        <location evidence="1 4">Bacterial flagellum basal body</location>
    </subcellularLocation>
</comment>
<evidence type="ECO:0000256" key="4">
    <source>
        <dbReference type="RuleBase" id="RU362116"/>
    </source>
</evidence>
<keyword evidence="8" id="KW-0969">Cilium</keyword>
<gene>
    <name evidence="8" type="primary">flgF</name>
    <name evidence="8" type="ORF">A6A40_12780</name>
</gene>
<dbReference type="Pfam" id="PF00460">
    <property type="entry name" value="Flg_bb_rod"/>
    <property type="match status" value="1"/>
</dbReference>
<dbReference type="OrthoDB" id="9804559at2"/>
<feature type="domain" description="Flagellar hook protein FlgE/F/G-like D1" evidence="7">
    <location>
        <begin position="83"/>
        <end position="149"/>
    </location>
</feature>
<dbReference type="Pfam" id="PF22692">
    <property type="entry name" value="LlgE_F_G_D1"/>
    <property type="match status" value="1"/>
</dbReference>
<name>A0A160JIF7_9PROT</name>
<dbReference type="InterPro" id="IPR037925">
    <property type="entry name" value="FlgE/F/G-like"/>
</dbReference>
<proteinExistence type="inferred from homology"/>
<organism evidence="8 9">
    <name type="scientific">Azospirillum humicireducens</name>
    <dbReference type="NCBI Taxonomy" id="1226968"/>
    <lineage>
        <taxon>Bacteria</taxon>
        <taxon>Pseudomonadati</taxon>
        <taxon>Pseudomonadota</taxon>
        <taxon>Alphaproteobacteria</taxon>
        <taxon>Rhodospirillales</taxon>
        <taxon>Azospirillaceae</taxon>
        <taxon>Azospirillum</taxon>
    </lineage>
</organism>
<dbReference type="NCBIfam" id="TIGR02490">
    <property type="entry name" value="flgF"/>
    <property type="match status" value="1"/>
</dbReference>
<evidence type="ECO:0000313" key="9">
    <source>
        <dbReference type="Proteomes" id="UP000077405"/>
    </source>
</evidence>
<feature type="domain" description="Flagellar basal-body/hook protein C-terminal" evidence="6">
    <location>
        <begin position="194"/>
        <end position="237"/>
    </location>
</feature>
<dbReference type="NCBIfam" id="TIGR03506">
    <property type="entry name" value="FlgEFG_subfam"/>
    <property type="match status" value="1"/>
</dbReference>
<dbReference type="InterPro" id="IPR020013">
    <property type="entry name" value="Flagellar_FlgE/F/G"/>
</dbReference>
<dbReference type="AlphaFoldDB" id="A0A160JIF7"/>
<dbReference type="GO" id="GO:0071978">
    <property type="term" value="P:bacterial-type flagellum-dependent swarming motility"/>
    <property type="evidence" value="ECO:0007669"/>
    <property type="project" value="TreeGrafter"/>
</dbReference>
<dbReference type="PANTHER" id="PTHR30435:SF19">
    <property type="entry name" value="FLAGELLAR BASAL-BODY ROD PROTEIN FLGG"/>
    <property type="match status" value="1"/>
</dbReference>
<comment type="similarity">
    <text evidence="2 4">Belongs to the flagella basal body rod proteins family.</text>
</comment>
<dbReference type="SUPFAM" id="SSF117143">
    <property type="entry name" value="Flagellar hook protein flgE"/>
    <property type="match status" value="1"/>
</dbReference>
<evidence type="ECO:0000256" key="3">
    <source>
        <dbReference type="ARBA" id="ARBA00023143"/>
    </source>
</evidence>
<keyword evidence="9" id="KW-1185">Reference proteome</keyword>
<evidence type="ECO:0000313" key="8">
    <source>
        <dbReference type="EMBL" id="ANC92684.1"/>
    </source>
</evidence>
<accession>A0A160JIF7</accession>
<protein>
    <recommendedName>
        <fullName evidence="4">Flagellar basal-body rod protein FlgF</fullName>
    </recommendedName>
</protein>
<evidence type="ECO:0000259" key="7">
    <source>
        <dbReference type="Pfam" id="PF22692"/>
    </source>
</evidence>
<evidence type="ECO:0000259" key="6">
    <source>
        <dbReference type="Pfam" id="PF06429"/>
    </source>
</evidence>
<dbReference type="InterPro" id="IPR019776">
    <property type="entry name" value="Flagellar_basal_body_rod_CS"/>
</dbReference>
<evidence type="ECO:0000259" key="5">
    <source>
        <dbReference type="Pfam" id="PF00460"/>
    </source>
</evidence>
<feature type="domain" description="Flagellar basal body rod protein N-terminal" evidence="5">
    <location>
        <begin position="5"/>
        <end position="35"/>
    </location>
</feature>
<dbReference type="Proteomes" id="UP000077405">
    <property type="component" value="Chromosome"/>
</dbReference>
<dbReference type="EMBL" id="CP015285">
    <property type="protein sequence ID" value="ANC92684.1"/>
    <property type="molecule type" value="Genomic_DNA"/>
</dbReference>
<dbReference type="GO" id="GO:0030694">
    <property type="term" value="C:bacterial-type flagellum basal body, rod"/>
    <property type="evidence" value="ECO:0007669"/>
    <property type="project" value="UniProtKB-UniRule"/>
</dbReference>
<dbReference type="InterPro" id="IPR053967">
    <property type="entry name" value="LlgE_F_G-like_D1"/>
</dbReference>
<dbReference type="InterPro" id="IPR001444">
    <property type="entry name" value="Flag_bb_rod_N"/>
</dbReference>
<sequence length="243" mass="26500">MENQLYIGLSRQMALRRQLDVVANNVANMNTAGFRGERTLFEAALEAGGRKPTDRIAFTIDRSTYTDLRAGAFTETGNPYDVALDGDGFLAVQSPDGVRYSRDGRLRRDADGTLVGTNGYPVLDDGRRPIVIPSDSSVISIGSDGLLSADGNVIARIAVFRFDNPQQLKQTGDLLFEPGEGMEARPAPDTRLVEGKVERSNVQGIVEIGRMMDLTRDYQAVTKMVDDGQDLLRSAINRLGKSS</sequence>
<evidence type="ECO:0000256" key="2">
    <source>
        <dbReference type="ARBA" id="ARBA00009677"/>
    </source>
</evidence>
<dbReference type="InterPro" id="IPR012836">
    <property type="entry name" value="FlgF"/>
</dbReference>
<comment type="subunit">
    <text evidence="4">The basal body constitutes a major portion of the flagellar organelle and consists of five rings (E,L,P,S, and M) mounted on a central rod. The rod consists of about 26 subunits of FlgG in the distal portion, and FlgB, FlgC and FlgF are thought to build up the proximal portion of the rod with about 6 subunits each.</text>
</comment>
<keyword evidence="8" id="KW-0282">Flagellum</keyword>
<dbReference type="InterPro" id="IPR010930">
    <property type="entry name" value="Flg_bb/hook_C_dom"/>
</dbReference>
<keyword evidence="8" id="KW-0966">Cell projection</keyword>
<dbReference type="RefSeq" id="WP_063635729.1">
    <property type="nucleotide sequence ID" value="NZ_CP015285.1"/>
</dbReference>
<reference evidence="8 9" key="1">
    <citation type="journal article" date="2013" name="Int. J. Syst. Evol. Microbiol.">
        <title>Azospirillum humicireducens sp. nov., a nitrogen-fixing bacterium isolated from a microbial fuel cell.</title>
        <authorList>
            <person name="Zhou S."/>
            <person name="Han L."/>
            <person name="Wang Y."/>
            <person name="Yang G."/>
            <person name="Zhuang L."/>
            <person name="Hu P."/>
        </authorList>
    </citation>
    <scope>NUCLEOTIDE SEQUENCE [LARGE SCALE GENOMIC DNA]</scope>
    <source>
        <strain evidence="8 9">SgZ-5</strain>
    </source>
</reference>
<keyword evidence="3 4" id="KW-0975">Bacterial flagellum</keyword>
<evidence type="ECO:0000256" key="1">
    <source>
        <dbReference type="ARBA" id="ARBA00004117"/>
    </source>
</evidence>
<dbReference type="STRING" id="1226968.A6A40_12780"/>
<dbReference type="Pfam" id="PF06429">
    <property type="entry name" value="Flg_bbr_C"/>
    <property type="match status" value="1"/>
</dbReference>
<dbReference type="PROSITE" id="PS00588">
    <property type="entry name" value="FLAGELLA_BB_ROD"/>
    <property type="match status" value="1"/>
</dbReference>
<dbReference type="PANTHER" id="PTHR30435">
    <property type="entry name" value="FLAGELLAR PROTEIN"/>
    <property type="match status" value="1"/>
</dbReference>